<feature type="transmembrane region" description="Helical" evidence="1">
    <location>
        <begin position="20"/>
        <end position="43"/>
    </location>
</feature>
<protein>
    <submittedName>
        <fullName evidence="2">Uncharacterized protein</fullName>
    </submittedName>
</protein>
<accession>A0A372J9J1</accession>
<keyword evidence="1" id="KW-1133">Transmembrane helix</keyword>
<evidence type="ECO:0000256" key="1">
    <source>
        <dbReference type="SAM" id="Phobius"/>
    </source>
</evidence>
<proteinExistence type="predicted"/>
<reference evidence="2 3" key="1">
    <citation type="submission" date="2018-08" db="EMBL/GenBank/DDBJ databases">
        <title>Actinomadura jelena sp. nov., a novel Actinomycete isolated from soil in Chad.</title>
        <authorList>
            <person name="Shi L."/>
        </authorList>
    </citation>
    <scope>NUCLEOTIDE SEQUENCE [LARGE SCALE GENOMIC DNA]</scope>
    <source>
        <strain evidence="2 3">NEAU-G17</strain>
    </source>
</reference>
<sequence length="101" mass="10563">MLVSAVGIWRRVRRADKTAAVVVGAVNVPLCGVLFALLIGFGATTREQEDAAQVLGGQILGVWFVGGLLLFSVLAMTRALFVHLATMVFTPGGLVLALVLA</sequence>
<comment type="caution">
    <text evidence="2">The sequence shown here is derived from an EMBL/GenBank/DDBJ whole genome shotgun (WGS) entry which is preliminary data.</text>
</comment>
<evidence type="ECO:0000313" key="2">
    <source>
        <dbReference type="EMBL" id="RFU36662.1"/>
    </source>
</evidence>
<dbReference type="AlphaFoldDB" id="A0A372J9J1"/>
<dbReference type="EMBL" id="QURH01001040">
    <property type="protein sequence ID" value="RFU36662.1"/>
    <property type="molecule type" value="Genomic_DNA"/>
</dbReference>
<gene>
    <name evidence="2" type="ORF">DZF91_36890</name>
</gene>
<feature type="transmembrane region" description="Helical" evidence="1">
    <location>
        <begin position="81"/>
        <end position="100"/>
    </location>
</feature>
<organism evidence="2 3">
    <name type="scientific">Actinomadura logoneensis</name>
    <dbReference type="NCBI Taxonomy" id="2293572"/>
    <lineage>
        <taxon>Bacteria</taxon>
        <taxon>Bacillati</taxon>
        <taxon>Actinomycetota</taxon>
        <taxon>Actinomycetes</taxon>
        <taxon>Streptosporangiales</taxon>
        <taxon>Thermomonosporaceae</taxon>
        <taxon>Actinomadura</taxon>
    </lineage>
</organism>
<dbReference type="OrthoDB" id="4335160at2"/>
<name>A0A372J9J1_9ACTN</name>
<evidence type="ECO:0000313" key="3">
    <source>
        <dbReference type="Proteomes" id="UP000261811"/>
    </source>
</evidence>
<keyword evidence="3" id="KW-1185">Reference proteome</keyword>
<keyword evidence="1" id="KW-0472">Membrane</keyword>
<dbReference type="Proteomes" id="UP000261811">
    <property type="component" value="Unassembled WGS sequence"/>
</dbReference>
<keyword evidence="1" id="KW-0812">Transmembrane</keyword>
<feature type="transmembrane region" description="Helical" evidence="1">
    <location>
        <begin position="55"/>
        <end position="74"/>
    </location>
</feature>